<feature type="signal peptide" evidence="2">
    <location>
        <begin position="1"/>
        <end position="32"/>
    </location>
</feature>
<dbReference type="GO" id="GO:0016791">
    <property type="term" value="F:phosphatase activity"/>
    <property type="evidence" value="ECO:0007669"/>
    <property type="project" value="InterPro"/>
</dbReference>
<dbReference type="InterPro" id="IPR000300">
    <property type="entry name" value="IPPc"/>
</dbReference>
<feature type="compositionally biased region" description="Polar residues" evidence="1">
    <location>
        <begin position="297"/>
        <end position="307"/>
    </location>
</feature>
<keyword evidence="4" id="KW-0540">Nuclease</keyword>
<evidence type="ECO:0000256" key="2">
    <source>
        <dbReference type="SAM" id="SignalP"/>
    </source>
</evidence>
<dbReference type="Gene3D" id="3.60.10.10">
    <property type="entry name" value="Endonuclease/exonuclease/phosphatase"/>
    <property type="match status" value="1"/>
</dbReference>
<dbReference type="InterPro" id="IPR038772">
    <property type="entry name" value="Sph/SMPD2-like"/>
</dbReference>
<keyword evidence="4" id="KW-0378">Hydrolase</keyword>
<proteinExistence type="predicted"/>
<dbReference type="AlphaFoldDB" id="A0A221NSK4"/>
<sequence length="313" mass="33883">MPGHLRTVRYHLSTAALLVAAAVSGTAPAAYAGSPSKAPPGGSFSVLTYNVAGLPEPLSGSHPATNTTKISRRINAYDVVNVQEDFAYHTDLIKHDEHPFRTIPSAPAWAPGVPFSDGLNTFSDFRLKKLDRVHWNKCTGPNCLTPKGFSYLRLELPGDASLDLYNVHMNAGSGTAHKLKVRRDNVAQLSRYIQKHSAGRAVIVMGDTNSRYTRSGDAIRELRDDNALTDAWVQLVRGGQTPGVQDGSPTCKDSTTCEVVDKILYRSGPGLRITASSYNLEYQRFLDSSGKPLSDHNPPTVTFTFSDGGTKAP</sequence>
<dbReference type="GO" id="GO:0005737">
    <property type="term" value="C:cytoplasm"/>
    <property type="evidence" value="ECO:0007669"/>
    <property type="project" value="TreeGrafter"/>
</dbReference>
<dbReference type="SUPFAM" id="SSF56219">
    <property type="entry name" value="DNase I-like"/>
    <property type="match status" value="1"/>
</dbReference>
<protein>
    <submittedName>
        <fullName evidence="4">Endonuclease</fullName>
    </submittedName>
</protein>
<keyword evidence="5" id="KW-1185">Reference proteome</keyword>
<feature type="domain" description="Inositol polyphosphate-related phosphatase" evidence="3">
    <location>
        <begin position="75"/>
        <end position="251"/>
    </location>
</feature>
<evidence type="ECO:0000313" key="5">
    <source>
        <dbReference type="Proteomes" id="UP000031501"/>
    </source>
</evidence>
<keyword evidence="2" id="KW-0732">Signal</keyword>
<dbReference type="RefSeq" id="WP_089516714.1">
    <property type="nucleotide sequence ID" value="NZ_CP022433.1"/>
</dbReference>
<dbReference type="EMBL" id="CP022433">
    <property type="protein sequence ID" value="ASN22768.1"/>
    <property type="molecule type" value="Genomic_DNA"/>
</dbReference>
<gene>
    <name evidence="4" type="ORF">LK07_00550</name>
</gene>
<dbReference type="PANTHER" id="PTHR16320:SF1">
    <property type="entry name" value="SPHINGOMYELINASE DDB_G0288017"/>
    <property type="match status" value="1"/>
</dbReference>
<organism evidence="4 5">
    <name type="scientific">Streptomyces pluripotens</name>
    <dbReference type="NCBI Taxonomy" id="1355015"/>
    <lineage>
        <taxon>Bacteria</taxon>
        <taxon>Bacillati</taxon>
        <taxon>Actinomycetota</taxon>
        <taxon>Actinomycetes</taxon>
        <taxon>Kitasatosporales</taxon>
        <taxon>Streptomycetaceae</taxon>
        <taxon>Streptomyces</taxon>
    </lineage>
</organism>
<name>A0A221NSK4_9ACTN</name>
<evidence type="ECO:0000256" key="1">
    <source>
        <dbReference type="SAM" id="MobiDB-lite"/>
    </source>
</evidence>
<accession>A0A221NSK4</accession>
<keyword evidence="4" id="KW-0255">Endonuclease</keyword>
<dbReference type="GO" id="GO:0004519">
    <property type="term" value="F:endonuclease activity"/>
    <property type="evidence" value="ECO:0007669"/>
    <property type="project" value="UniProtKB-KW"/>
</dbReference>
<dbReference type="PANTHER" id="PTHR16320">
    <property type="entry name" value="SPHINGOMYELINASE FAMILY MEMBER"/>
    <property type="match status" value="1"/>
</dbReference>
<evidence type="ECO:0000259" key="3">
    <source>
        <dbReference type="Pfam" id="PF22669"/>
    </source>
</evidence>
<reference evidence="4 5" key="1">
    <citation type="submission" date="2017-07" db="EMBL/GenBank/DDBJ databases">
        <title>Genome sequence of Streptomyces pluripotens MUSC 137T.</title>
        <authorList>
            <person name="Ser H.-L."/>
            <person name="Lee L.-H."/>
        </authorList>
    </citation>
    <scope>NUCLEOTIDE SEQUENCE [LARGE SCALE GENOMIC DNA]</scope>
    <source>
        <strain evidence="4 5">MUSC 137</strain>
    </source>
</reference>
<dbReference type="Proteomes" id="UP000031501">
    <property type="component" value="Chromosome"/>
</dbReference>
<feature type="region of interest" description="Disordered" evidence="1">
    <location>
        <begin position="290"/>
        <end position="313"/>
    </location>
</feature>
<feature type="chain" id="PRO_5012804403" evidence="2">
    <location>
        <begin position="33"/>
        <end position="313"/>
    </location>
</feature>
<dbReference type="Pfam" id="PF22669">
    <property type="entry name" value="Exo_endo_phos2"/>
    <property type="match status" value="1"/>
</dbReference>
<dbReference type="GO" id="GO:0046856">
    <property type="term" value="P:phosphatidylinositol dephosphorylation"/>
    <property type="evidence" value="ECO:0007669"/>
    <property type="project" value="InterPro"/>
</dbReference>
<dbReference type="GO" id="GO:0004767">
    <property type="term" value="F:sphingomyelin phosphodiesterase activity"/>
    <property type="evidence" value="ECO:0007669"/>
    <property type="project" value="InterPro"/>
</dbReference>
<dbReference type="InterPro" id="IPR036691">
    <property type="entry name" value="Endo/exonu/phosph_ase_sf"/>
</dbReference>
<evidence type="ECO:0000313" key="4">
    <source>
        <dbReference type="EMBL" id="ASN22768.1"/>
    </source>
</evidence>